<keyword evidence="3" id="KW-1185">Reference proteome</keyword>
<sequence>MARYNVHGGHNRHVPGITSYLDEVTEDRKISKELQRFLSAEGHTVHDCTDDSARTQNGNLSNIVKKCNKNTVDLNMSIHLNGCKKAKKDGKVKGVEVWVSSMSSKAVPYAKRVCAEMAKLGFTNRGVKGCKENNRSLAVIRRTNDPAMLIEVCFADDKDDILLYKKLGYKTVAKAIAEGLIGKKIEEKPVAKKAADKSFKVKTKQALNIYKSPGKDYTGKKAPESVYTITKTKTVEKMPYGRLKSGEGWIKISSKYAETL</sequence>
<name>A0ABR7ER97_9FIRM</name>
<proteinExistence type="predicted"/>
<dbReference type="EMBL" id="JACOOY010000001">
    <property type="protein sequence ID" value="MBC5663879.1"/>
    <property type="molecule type" value="Genomic_DNA"/>
</dbReference>
<dbReference type="SMART" id="SM00646">
    <property type="entry name" value="Ami_3"/>
    <property type="match status" value="1"/>
</dbReference>
<dbReference type="CDD" id="cd02696">
    <property type="entry name" value="MurNAc-LAA"/>
    <property type="match status" value="1"/>
</dbReference>
<dbReference type="Gene3D" id="3.40.630.40">
    <property type="entry name" value="Zn-dependent exopeptidases"/>
    <property type="match status" value="1"/>
</dbReference>
<evidence type="ECO:0000313" key="2">
    <source>
        <dbReference type="EMBL" id="MBC5663879.1"/>
    </source>
</evidence>
<dbReference type="SUPFAM" id="SSF53187">
    <property type="entry name" value="Zn-dependent exopeptidases"/>
    <property type="match status" value="1"/>
</dbReference>
<dbReference type="PANTHER" id="PTHR30404:SF8">
    <property type="entry name" value="AUTOLYSIN PH-RELATED"/>
    <property type="match status" value="1"/>
</dbReference>
<accession>A0ABR7ER97</accession>
<gene>
    <name evidence="2" type="ORF">H8S07_01070</name>
</gene>
<evidence type="ECO:0000259" key="1">
    <source>
        <dbReference type="SMART" id="SM00646"/>
    </source>
</evidence>
<protein>
    <submittedName>
        <fullName evidence="2">N-acetylmuramoyl-L-alanine amidase</fullName>
    </submittedName>
</protein>
<dbReference type="InterPro" id="IPR050695">
    <property type="entry name" value="N-acetylmuramoyl_amidase_3"/>
</dbReference>
<comment type="caution">
    <text evidence="2">The sequence shown here is derived from an EMBL/GenBank/DDBJ whole genome shotgun (WGS) entry which is preliminary data.</text>
</comment>
<dbReference type="Pfam" id="PF01520">
    <property type="entry name" value="Amidase_3"/>
    <property type="match status" value="1"/>
</dbReference>
<evidence type="ECO:0000313" key="3">
    <source>
        <dbReference type="Proteomes" id="UP000647235"/>
    </source>
</evidence>
<dbReference type="PANTHER" id="PTHR30404">
    <property type="entry name" value="N-ACETYLMURAMOYL-L-ALANINE AMIDASE"/>
    <property type="match status" value="1"/>
</dbReference>
<organism evidence="2 3">
    <name type="scientific">Dorea hominis</name>
    <dbReference type="NCBI Taxonomy" id="2763040"/>
    <lineage>
        <taxon>Bacteria</taxon>
        <taxon>Bacillati</taxon>
        <taxon>Bacillota</taxon>
        <taxon>Clostridia</taxon>
        <taxon>Lachnospirales</taxon>
        <taxon>Lachnospiraceae</taxon>
        <taxon>Dorea</taxon>
    </lineage>
</organism>
<dbReference type="RefSeq" id="WP_186855237.1">
    <property type="nucleotide sequence ID" value="NZ_JACOOY010000001.1"/>
</dbReference>
<feature type="domain" description="MurNAc-LAA" evidence="1">
    <location>
        <begin position="64"/>
        <end position="181"/>
    </location>
</feature>
<dbReference type="InterPro" id="IPR002508">
    <property type="entry name" value="MurNAc-LAA_cat"/>
</dbReference>
<reference evidence="2 3" key="1">
    <citation type="submission" date="2020-08" db="EMBL/GenBank/DDBJ databases">
        <title>Genome public.</title>
        <authorList>
            <person name="Liu C."/>
            <person name="Sun Q."/>
        </authorList>
    </citation>
    <scope>NUCLEOTIDE SEQUENCE [LARGE SCALE GENOMIC DNA]</scope>
    <source>
        <strain evidence="2 3">NSJ-36</strain>
    </source>
</reference>
<dbReference type="Proteomes" id="UP000647235">
    <property type="component" value="Unassembled WGS sequence"/>
</dbReference>